<evidence type="ECO:0000313" key="2">
    <source>
        <dbReference type="Proteomes" id="UP000014174"/>
    </source>
</evidence>
<keyword evidence="2" id="KW-1185">Reference proteome</keyword>
<comment type="caution">
    <text evidence="1">The sequence shown here is derived from an EMBL/GenBank/DDBJ whole genome shotgun (WGS) entry which is preliminary data.</text>
</comment>
<sequence>MSAPTTAYRTNVLKSNLNGNEVSHQLAIPTDTDDILKERFHLDKLFKIQTAYGVGFIGGCLEGGANSKFHKPSRIGQLRSYFNGVNAHYLDGGLNCYGEITSATVTSLDFANVQITIGYKSSYYSETTISGYEYRIWNDSTNNWDGWTDGANLGYMAQNSEQTKTATVVFDSINDGTRLHGFEFRPYITNGEGKLYGTTVTIIPTGILTTVREGNGTSGTQYTYYRNASILDPKDNIVKLFTDSAMTNHYQPNGTFNFYYDETNYFTYGYNGIYGTYSIISLGQDTPPIEVHEPVQYSYQGYSTASRESAADDVYNHGGAFIGTIYFNEDNVKAYNNYSGTYPDFVYGSLANAGYYAIQNGSVTYIDYSGFYTRD</sequence>
<dbReference type="STRING" id="1150600.ADIARSV_0151"/>
<organism evidence="1 2">
    <name type="scientific">Arcticibacter svalbardensis MN12-7</name>
    <dbReference type="NCBI Taxonomy" id="1150600"/>
    <lineage>
        <taxon>Bacteria</taxon>
        <taxon>Pseudomonadati</taxon>
        <taxon>Bacteroidota</taxon>
        <taxon>Sphingobacteriia</taxon>
        <taxon>Sphingobacteriales</taxon>
        <taxon>Sphingobacteriaceae</taxon>
        <taxon>Arcticibacter</taxon>
    </lineage>
</organism>
<dbReference type="Proteomes" id="UP000014174">
    <property type="component" value="Unassembled WGS sequence"/>
</dbReference>
<proteinExistence type="predicted"/>
<gene>
    <name evidence="1" type="ORF">ADIARSV_0151</name>
</gene>
<name>R9GYK6_9SPHI</name>
<evidence type="ECO:0000313" key="1">
    <source>
        <dbReference type="EMBL" id="EOR96728.1"/>
    </source>
</evidence>
<accession>R9GYK6</accession>
<dbReference type="RefSeq" id="WP_016193408.1">
    <property type="nucleotide sequence ID" value="NZ_AQPN01000002.1"/>
</dbReference>
<protein>
    <submittedName>
        <fullName evidence="1">Uncharacterized protein</fullName>
    </submittedName>
</protein>
<dbReference type="AlphaFoldDB" id="R9GYK6"/>
<reference evidence="1 2" key="1">
    <citation type="journal article" date="2013" name="Genome Announc.">
        <title>Draft Genome Sequence of Arcticibacter svalbardensis Strain MN12-7T, a Member of the Family Sphingobacteriaceae Isolated from an Arctic Soil Sample.</title>
        <authorList>
            <person name="Shivaji S."/>
            <person name="Ara S."/>
            <person name="Prasad S."/>
            <person name="Manasa B.P."/>
            <person name="Begum Z."/>
            <person name="Singh A."/>
            <person name="Kumar Pinnaka A."/>
        </authorList>
    </citation>
    <scope>NUCLEOTIDE SEQUENCE [LARGE SCALE GENOMIC DNA]</scope>
    <source>
        <strain evidence="1 2">MN12-7</strain>
    </source>
</reference>
<dbReference type="EMBL" id="AQPN01000002">
    <property type="protein sequence ID" value="EOR96728.1"/>
    <property type="molecule type" value="Genomic_DNA"/>
</dbReference>